<dbReference type="InterPro" id="IPR033749">
    <property type="entry name" value="Polyprenyl_synt_CS"/>
</dbReference>
<organism evidence="5 6">
    <name type="scientific">Abeliophyllum distichum</name>
    <dbReference type="NCBI Taxonomy" id="126358"/>
    <lineage>
        <taxon>Eukaryota</taxon>
        <taxon>Viridiplantae</taxon>
        <taxon>Streptophyta</taxon>
        <taxon>Embryophyta</taxon>
        <taxon>Tracheophyta</taxon>
        <taxon>Spermatophyta</taxon>
        <taxon>Magnoliopsida</taxon>
        <taxon>eudicotyledons</taxon>
        <taxon>Gunneridae</taxon>
        <taxon>Pentapetalae</taxon>
        <taxon>asterids</taxon>
        <taxon>lamiids</taxon>
        <taxon>Lamiales</taxon>
        <taxon>Oleaceae</taxon>
        <taxon>Forsythieae</taxon>
        <taxon>Abeliophyllum</taxon>
    </lineage>
</organism>
<gene>
    <name evidence="5" type="ORF">Adt_36413</name>
</gene>
<name>A0ABD1QHH9_9LAMI</name>
<dbReference type="Proteomes" id="UP001604336">
    <property type="component" value="Unassembled WGS sequence"/>
</dbReference>
<evidence type="ECO:0000313" key="6">
    <source>
        <dbReference type="Proteomes" id="UP001604336"/>
    </source>
</evidence>
<dbReference type="PROSITE" id="PS00723">
    <property type="entry name" value="POLYPRENYL_SYNTHASE_1"/>
    <property type="match status" value="1"/>
</dbReference>
<dbReference type="Pfam" id="PF00348">
    <property type="entry name" value="polyprenyl_synt"/>
    <property type="match status" value="1"/>
</dbReference>
<keyword evidence="6" id="KW-1185">Reference proteome</keyword>
<protein>
    <submittedName>
        <fullName evidence="5">Heterodimeric geranylgeranyl pyrophosphate synthase large subunit 1</fullName>
    </submittedName>
</protein>
<comment type="similarity">
    <text evidence="2">Belongs to the FPP/GGPP synthase family.</text>
</comment>
<dbReference type="SUPFAM" id="SSF48576">
    <property type="entry name" value="Terpenoid synthases"/>
    <property type="match status" value="1"/>
</dbReference>
<dbReference type="AlphaFoldDB" id="A0ABD1QHH9"/>
<dbReference type="EMBL" id="JBFOLK010000011">
    <property type="protein sequence ID" value="KAL2475677.1"/>
    <property type="molecule type" value="Genomic_DNA"/>
</dbReference>
<keyword evidence="3" id="KW-0479">Metal-binding</keyword>
<evidence type="ECO:0000256" key="4">
    <source>
        <dbReference type="ARBA" id="ARBA00022842"/>
    </source>
</evidence>
<dbReference type="InterPro" id="IPR000092">
    <property type="entry name" value="Polyprenyl_synt"/>
</dbReference>
<dbReference type="PANTHER" id="PTHR43281:SF24">
    <property type="entry name" value="OS07G0580900 PROTEIN"/>
    <property type="match status" value="1"/>
</dbReference>
<comment type="cofactor">
    <cofactor evidence="1">
        <name>Mg(2+)</name>
        <dbReference type="ChEBI" id="CHEBI:18420"/>
    </cofactor>
</comment>
<reference evidence="6" key="1">
    <citation type="submission" date="2024-07" db="EMBL/GenBank/DDBJ databases">
        <title>Two chromosome-level genome assemblies of Korean endemic species Abeliophyllum distichum and Forsythia ovata (Oleaceae).</title>
        <authorList>
            <person name="Jang H."/>
        </authorList>
    </citation>
    <scope>NUCLEOTIDE SEQUENCE [LARGE SCALE GENOMIC DNA]</scope>
</reference>
<dbReference type="GO" id="GO:0046872">
    <property type="term" value="F:metal ion binding"/>
    <property type="evidence" value="ECO:0007669"/>
    <property type="project" value="UniProtKB-KW"/>
</dbReference>
<keyword evidence="4" id="KW-0460">Magnesium</keyword>
<evidence type="ECO:0000256" key="3">
    <source>
        <dbReference type="ARBA" id="ARBA00022723"/>
    </source>
</evidence>
<dbReference type="Gene3D" id="1.10.600.10">
    <property type="entry name" value="Farnesyl Diphosphate Synthase"/>
    <property type="match status" value="2"/>
</dbReference>
<comment type="caution">
    <text evidence="5">The sequence shown here is derived from an EMBL/GenBank/DDBJ whole genome shotgun (WGS) entry which is preliminary data.</text>
</comment>
<evidence type="ECO:0000313" key="5">
    <source>
        <dbReference type="EMBL" id="KAL2475677.1"/>
    </source>
</evidence>
<accession>A0ABD1QHH9</accession>
<dbReference type="InterPro" id="IPR008949">
    <property type="entry name" value="Isoprenoid_synthase_dom_sf"/>
</dbReference>
<evidence type="ECO:0000256" key="1">
    <source>
        <dbReference type="ARBA" id="ARBA00001946"/>
    </source>
</evidence>
<dbReference type="PANTHER" id="PTHR43281">
    <property type="entry name" value="FARNESYL DIPHOSPHATE SYNTHASE"/>
    <property type="match status" value="1"/>
</dbReference>
<evidence type="ECO:0000256" key="2">
    <source>
        <dbReference type="ARBA" id="ARBA00006706"/>
    </source>
</evidence>
<dbReference type="GO" id="GO:0005737">
    <property type="term" value="C:cytoplasm"/>
    <property type="evidence" value="ECO:0007669"/>
    <property type="project" value="UniProtKB-ARBA"/>
</dbReference>
<proteinExistence type="inferred from homology"/>
<sequence>MTAACVIEIIHTMTLMHDDLPCMDNDDLRRGKPTSHKHMAIATKGVPSEKIVRVIGELVKCVGAEGLIGGQMVDICSQGKSDVGLDLLEFIHIHITAALLEGSAVLGAILGGANDQQVAKLRKIGKIKIFKCTGLLFQVVDDVLDVTRSSQELAKTAGKDLLADKSIYPKLIGLEKS</sequence>